<name>A0A0F8YF20_9ZZZZ</name>
<sequence length="58" mass="7225">EQRYNIMENRHETVSDCEDTLKYNIYENEYSYETENSNLEYNIYEDTYEWSMDCEGEQ</sequence>
<protein>
    <submittedName>
        <fullName evidence="1">Uncharacterized protein</fullName>
    </submittedName>
</protein>
<gene>
    <name evidence="1" type="ORF">LCGC14_2827670</name>
</gene>
<dbReference type="AlphaFoldDB" id="A0A0F8YF20"/>
<evidence type="ECO:0000313" key="1">
    <source>
        <dbReference type="EMBL" id="KKK80017.1"/>
    </source>
</evidence>
<organism evidence="1">
    <name type="scientific">marine sediment metagenome</name>
    <dbReference type="NCBI Taxonomy" id="412755"/>
    <lineage>
        <taxon>unclassified sequences</taxon>
        <taxon>metagenomes</taxon>
        <taxon>ecological metagenomes</taxon>
    </lineage>
</organism>
<accession>A0A0F8YF20</accession>
<feature type="non-terminal residue" evidence="1">
    <location>
        <position position="1"/>
    </location>
</feature>
<proteinExistence type="predicted"/>
<dbReference type="EMBL" id="LAZR01053769">
    <property type="protein sequence ID" value="KKK80017.1"/>
    <property type="molecule type" value="Genomic_DNA"/>
</dbReference>
<comment type="caution">
    <text evidence="1">The sequence shown here is derived from an EMBL/GenBank/DDBJ whole genome shotgun (WGS) entry which is preliminary data.</text>
</comment>
<reference evidence="1" key="1">
    <citation type="journal article" date="2015" name="Nature">
        <title>Complex archaea that bridge the gap between prokaryotes and eukaryotes.</title>
        <authorList>
            <person name="Spang A."/>
            <person name="Saw J.H."/>
            <person name="Jorgensen S.L."/>
            <person name="Zaremba-Niedzwiedzka K."/>
            <person name="Martijn J."/>
            <person name="Lind A.E."/>
            <person name="van Eijk R."/>
            <person name="Schleper C."/>
            <person name="Guy L."/>
            <person name="Ettema T.J."/>
        </authorList>
    </citation>
    <scope>NUCLEOTIDE SEQUENCE</scope>
</reference>